<dbReference type="InterPro" id="IPR036412">
    <property type="entry name" value="HAD-like_sf"/>
</dbReference>
<dbReference type="SUPFAM" id="SSF56784">
    <property type="entry name" value="HAD-like"/>
    <property type="match status" value="1"/>
</dbReference>
<dbReference type="EMBL" id="CAACVJ010000115">
    <property type="protein sequence ID" value="VEP13538.1"/>
    <property type="molecule type" value="Genomic_DNA"/>
</dbReference>
<dbReference type="InterPro" id="IPR027417">
    <property type="entry name" value="P-loop_NTPase"/>
</dbReference>
<sequence length="282" mass="32675">MKKVIILQGLPASGKSSFAKKLLLKEPGKWIRTNKDLLREMCHASYWTKNNEKFIVQLRDEIILKALEAGKHVIIDDTNFGKNIEHIKNLVKGKAQVEVNQTFLQVSVEECIKRDLQRPNSVGQDVIMKMYKQHLKQTNNAVEYNPELPDAIIADMDGTLAIMNNRSPYDVDHCDLDLPNEPVLKTVLKWQSSTTIIIVSGRTDDGQEKTENWLKKYGVNYQHIYMRKTGDMRKDSIVKQEIYDRFIRNQYNISFILDDRQQVVDMWRSLGLTVFQVAEGDF</sequence>
<accession>A0A563VPZ4</accession>
<dbReference type="InterPro" id="IPR023214">
    <property type="entry name" value="HAD_sf"/>
</dbReference>
<dbReference type="AlphaFoldDB" id="A0A563VPZ4"/>
<dbReference type="InterPro" id="IPR056782">
    <property type="entry name" value="HAD_PNKP"/>
</dbReference>
<name>A0A563VPZ4_9CYAN</name>
<dbReference type="Pfam" id="PF25109">
    <property type="entry name" value="HAD_PNKP"/>
    <property type="match status" value="1"/>
</dbReference>
<dbReference type="Gene3D" id="3.40.50.1000">
    <property type="entry name" value="HAD superfamily/HAD-like"/>
    <property type="match status" value="1"/>
</dbReference>
<dbReference type="OrthoDB" id="484613at2"/>
<dbReference type="Proteomes" id="UP000320055">
    <property type="component" value="Unassembled WGS sequence"/>
</dbReference>
<proteinExistence type="predicted"/>
<dbReference type="Pfam" id="PF13671">
    <property type="entry name" value="AAA_33"/>
    <property type="match status" value="1"/>
</dbReference>
<gene>
    <name evidence="2" type="ORF">H1P_2010016</name>
</gene>
<dbReference type="Gene3D" id="3.40.50.300">
    <property type="entry name" value="P-loop containing nucleotide triphosphate hydrolases"/>
    <property type="match status" value="1"/>
</dbReference>
<evidence type="ECO:0000259" key="1">
    <source>
        <dbReference type="Pfam" id="PF25109"/>
    </source>
</evidence>
<feature type="domain" description="Polynucleotide kinase PNKP phosphatase" evidence="1">
    <location>
        <begin position="149"/>
        <end position="282"/>
    </location>
</feature>
<keyword evidence="3" id="KW-1185">Reference proteome</keyword>
<organism evidence="2 3">
    <name type="scientific">Hyella patelloides LEGE 07179</name>
    <dbReference type="NCBI Taxonomy" id="945734"/>
    <lineage>
        <taxon>Bacteria</taxon>
        <taxon>Bacillati</taxon>
        <taxon>Cyanobacteriota</taxon>
        <taxon>Cyanophyceae</taxon>
        <taxon>Pleurocapsales</taxon>
        <taxon>Hyellaceae</taxon>
        <taxon>Hyella</taxon>
    </lineage>
</organism>
<dbReference type="SUPFAM" id="SSF52540">
    <property type="entry name" value="P-loop containing nucleoside triphosphate hydrolases"/>
    <property type="match status" value="1"/>
</dbReference>
<dbReference type="RefSeq" id="WP_144871730.1">
    <property type="nucleotide sequence ID" value="NZ_LR213951.1"/>
</dbReference>
<evidence type="ECO:0000313" key="3">
    <source>
        <dbReference type="Proteomes" id="UP000320055"/>
    </source>
</evidence>
<evidence type="ECO:0000313" key="2">
    <source>
        <dbReference type="EMBL" id="VEP13538.1"/>
    </source>
</evidence>
<reference evidence="2 3" key="1">
    <citation type="submission" date="2019-01" db="EMBL/GenBank/DDBJ databases">
        <authorList>
            <person name="Brito A."/>
        </authorList>
    </citation>
    <scope>NUCLEOTIDE SEQUENCE [LARGE SCALE GENOMIC DNA]</scope>
    <source>
        <strain evidence="2">1</strain>
    </source>
</reference>
<protein>
    <submittedName>
        <fullName evidence="2">3'-phosphatase</fullName>
    </submittedName>
</protein>